<comment type="caution">
    <text evidence="2">The sequence shown here is derived from an EMBL/GenBank/DDBJ whole genome shotgun (WGS) entry which is preliminary data.</text>
</comment>
<protein>
    <recommendedName>
        <fullName evidence="1">ESAT-6-like protein</fullName>
    </recommendedName>
</protein>
<dbReference type="RefSeq" id="WP_377571203.1">
    <property type="nucleotide sequence ID" value="NZ_JBHTMP010000019.1"/>
</dbReference>
<evidence type="ECO:0000313" key="2">
    <source>
        <dbReference type="EMBL" id="MFD1322340.1"/>
    </source>
</evidence>
<dbReference type="Pfam" id="PF06013">
    <property type="entry name" value="WXG100"/>
    <property type="match status" value="1"/>
</dbReference>
<keyword evidence="3" id="KW-1185">Reference proteome</keyword>
<dbReference type="Gene3D" id="1.10.287.1060">
    <property type="entry name" value="ESAT-6-like"/>
    <property type="match status" value="1"/>
</dbReference>
<evidence type="ECO:0000256" key="1">
    <source>
        <dbReference type="RuleBase" id="RU362001"/>
    </source>
</evidence>
<dbReference type="NCBIfam" id="TIGR03930">
    <property type="entry name" value="WXG100_ESAT6"/>
    <property type="match status" value="1"/>
</dbReference>
<dbReference type="Proteomes" id="UP001597260">
    <property type="component" value="Unassembled WGS sequence"/>
</dbReference>
<organism evidence="2 3">
    <name type="scientific">Micromonospora sonneratiae</name>
    <dbReference type="NCBI Taxonomy" id="1184706"/>
    <lineage>
        <taxon>Bacteria</taxon>
        <taxon>Bacillati</taxon>
        <taxon>Actinomycetota</taxon>
        <taxon>Actinomycetes</taxon>
        <taxon>Micromonosporales</taxon>
        <taxon>Micromonosporaceae</taxon>
        <taxon>Micromonospora</taxon>
    </lineage>
</organism>
<dbReference type="InterPro" id="IPR010310">
    <property type="entry name" value="T7SS_ESAT-6-like"/>
</dbReference>
<accession>A0ABW3YFW3</accession>
<dbReference type="InterPro" id="IPR036689">
    <property type="entry name" value="ESAT-6-like_sf"/>
</dbReference>
<sequence>MSQITVQFGALQQGADTLKLTHAKLESQFRDLEAAMAPLLGTWSGDAKEQYYGCQKQWTEAATRIGEVVNQLRGAVERSGEMMRATEQSNVNLFG</sequence>
<reference evidence="3" key="1">
    <citation type="journal article" date="2019" name="Int. J. Syst. Evol. Microbiol.">
        <title>The Global Catalogue of Microorganisms (GCM) 10K type strain sequencing project: providing services to taxonomists for standard genome sequencing and annotation.</title>
        <authorList>
            <consortium name="The Broad Institute Genomics Platform"/>
            <consortium name="The Broad Institute Genome Sequencing Center for Infectious Disease"/>
            <person name="Wu L."/>
            <person name="Ma J."/>
        </authorList>
    </citation>
    <scope>NUCLEOTIDE SEQUENCE [LARGE SCALE GENOMIC DNA]</scope>
    <source>
        <strain evidence="3">JCM 31037</strain>
    </source>
</reference>
<dbReference type="EMBL" id="JBHTMP010000019">
    <property type="protein sequence ID" value="MFD1322340.1"/>
    <property type="molecule type" value="Genomic_DNA"/>
</dbReference>
<evidence type="ECO:0000313" key="3">
    <source>
        <dbReference type="Proteomes" id="UP001597260"/>
    </source>
</evidence>
<comment type="similarity">
    <text evidence="1">Belongs to the WXG100 family.</text>
</comment>
<name>A0ABW3YFW3_9ACTN</name>
<gene>
    <name evidence="2" type="ORF">ACFQ4H_14680</name>
</gene>
<dbReference type="SUPFAM" id="SSF140453">
    <property type="entry name" value="EsxAB dimer-like"/>
    <property type="match status" value="1"/>
</dbReference>
<proteinExistence type="inferred from homology"/>